<protein>
    <recommendedName>
        <fullName evidence="2">DUF1858 domain-containing protein</fullName>
    </recommendedName>
</protein>
<dbReference type="SUPFAM" id="SSF140683">
    <property type="entry name" value="SP0561-like"/>
    <property type="match status" value="1"/>
</dbReference>
<dbReference type="InterPro" id="IPR015077">
    <property type="entry name" value="DUF1858"/>
</dbReference>
<feature type="region of interest" description="Disordered" evidence="1">
    <location>
        <begin position="1"/>
        <end position="21"/>
    </location>
</feature>
<dbReference type="Gene3D" id="1.10.3910.10">
    <property type="entry name" value="SP0561-like"/>
    <property type="match status" value="1"/>
</dbReference>
<accession>A0A1T4JPP4</accession>
<proteinExistence type="predicted"/>
<evidence type="ECO:0000313" key="3">
    <source>
        <dbReference type="EMBL" id="SJZ32101.1"/>
    </source>
</evidence>
<feature type="domain" description="DUF1858" evidence="2">
    <location>
        <begin position="25"/>
        <end position="84"/>
    </location>
</feature>
<dbReference type="Pfam" id="PF08984">
    <property type="entry name" value="DUF1858"/>
    <property type="match status" value="1"/>
</dbReference>
<evidence type="ECO:0000256" key="1">
    <source>
        <dbReference type="SAM" id="MobiDB-lite"/>
    </source>
</evidence>
<dbReference type="Proteomes" id="UP000189956">
    <property type="component" value="Unassembled WGS sequence"/>
</dbReference>
<name>A0A1T4JPP4_PORCN</name>
<gene>
    <name evidence="3" type="ORF">SAMN02745205_00242</name>
</gene>
<dbReference type="AlphaFoldDB" id="A0A1T4JPP4"/>
<dbReference type="EMBL" id="FUWL01000003">
    <property type="protein sequence ID" value="SJZ32101.1"/>
    <property type="molecule type" value="Genomic_DNA"/>
</dbReference>
<dbReference type="RefSeq" id="WP_052101860.1">
    <property type="nucleotide sequence ID" value="NZ_CALTZT010000060.1"/>
</dbReference>
<dbReference type="OrthoDB" id="128918at2"/>
<reference evidence="3 4" key="1">
    <citation type="submission" date="2017-02" db="EMBL/GenBank/DDBJ databases">
        <authorList>
            <person name="Peterson S.W."/>
        </authorList>
    </citation>
    <scope>NUCLEOTIDE SEQUENCE [LARGE SCALE GENOMIC DNA]</scope>
    <source>
        <strain evidence="3 4">ATCC 700135</strain>
    </source>
</reference>
<organism evidence="3 4">
    <name type="scientific">Porphyromonas cangingivalis</name>
    <dbReference type="NCBI Taxonomy" id="36874"/>
    <lineage>
        <taxon>Bacteria</taxon>
        <taxon>Pseudomonadati</taxon>
        <taxon>Bacteroidota</taxon>
        <taxon>Bacteroidia</taxon>
        <taxon>Bacteroidales</taxon>
        <taxon>Porphyromonadaceae</taxon>
        <taxon>Porphyromonas</taxon>
    </lineage>
</organism>
<sequence length="98" mass="10990">MDADKIPQEDLSTPTSDGLDLTDTITGETRLADLLRSYPWLRDKLQSINPAFKMLTTPFARLMIPKVSVAMMSERSGTDLEELITKLGQLIAEHERAK</sequence>
<evidence type="ECO:0000259" key="2">
    <source>
        <dbReference type="Pfam" id="PF08984"/>
    </source>
</evidence>
<evidence type="ECO:0000313" key="4">
    <source>
        <dbReference type="Proteomes" id="UP000189956"/>
    </source>
</evidence>
<dbReference type="InterPro" id="IPR038062">
    <property type="entry name" value="ScdA-like_N_sf"/>
</dbReference>